<feature type="transmembrane region" description="Helical" evidence="8">
    <location>
        <begin position="24"/>
        <end position="46"/>
    </location>
</feature>
<dbReference type="InterPro" id="IPR050570">
    <property type="entry name" value="Cell_wall_metabolism_enzyme"/>
</dbReference>
<dbReference type="Gene3D" id="2.70.70.10">
    <property type="entry name" value="Glucose Permease (Domain IIA)"/>
    <property type="match status" value="1"/>
</dbReference>
<keyword evidence="7" id="KW-0482">Metalloprotease</keyword>
<comment type="cofactor">
    <cofactor evidence="1">
        <name>Zn(2+)</name>
        <dbReference type="ChEBI" id="CHEBI:29105"/>
    </cofactor>
</comment>
<organism evidence="11 12">
    <name type="scientific">Massilia oculi</name>
    <dbReference type="NCBI Taxonomy" id="945844"/>
    <lineage>
        <taxon>Bacteria</taxon>
        <taxon>Pseudomonadati</taxon>
        <taxon>Pseudomonadota</taxon>
        <taxon>Betaproteobacteria</taxon>
        <taxon>Burkholderiales</taxon>
        <taxon>Oxalobacteraceae</taxon>
        <taxon>Telluria group</taxon>
        <taxon>Massilia</taxon>
    </lineage>
</organism>
<keyword evidence="3" id="KW-0645">Protease</keyword>
<evidence type="ECO:0000259" key="9">
    <source>
        <dbReference type="Pfam" id="PF01551"/>
    </source>
</evidence>
<dbReference type="Gene3D" id="3.10.450.350">
    <property type="match status" value="2"/>
</dbReference>
<dbReference type="Pfam" id="PF19425">
    <property type="entry name" value="Csd3_N2"/>
    <property type="match status" value="1"/>
</dbReference>
<keyword evidence="6" id="KW-0862">Zinc</keyword>
<dbReference type="PANTHER" id="PTHR21666">
    <property type="entry name" value="PEPTIDASE-RELATED"/>
    <property type="match status" value="1"/>
</dbReference>
<evidence type="ECO:0000256" key="2">
    <source>
        <dbReference type="ARBA" id="ARBA00004196"/>
    </source>
</evidence>
<accession>A0A2S2DH82</accession>
<dbReference type="KEGG" id="mtim:DIR46_09785"/>
<dbReference type="SUPFAM" id="SSF51261">
    <property type="entry name" value="Duplicated hybrid motif"/>
    <property type="match status" value="1"/>
</dbReference>
<keyword evidence="12" id="KW-1185">Reference proteome</keyword>
<sequence length="454" mass="49457">MNPIQKITGKSLLALLPKTRKARVLSAGAVFLSVCAFGAVGVAPIAPDPSDLPVTSVAQDLELPNLADQIAALQQNEQQFIHEERIRRGDSLGSLFTRLGIEDAQAQKFVRSDKLAKRLLSLQTGKRIQAETDENGLLLSMRATVTDGKSGEARTISVERKGEEFVALEAPAKLERRVEMRSREIVSSLYAATDANVDGGSIPDSVVGQIIEMFSTNIDFRSDVKRGDRFNVVYETFWLDGELIKTGRILAGEFVNRGTSYQSVWYEDPVSKQGGYYSLDGKSLKKAFLKSPLQYSRVSSGFSMRVHPISGKFKAHKGVDFAAATGTPIRAVADATVDFAGNGNGYGNMVVLKHWSNYSTAYAHMSRIAPGMRKGAKISQGQVIGYVGSTGWSTGPHLHYEFRVAGVAKDPNKFKSLAQQPLNQAELARFRMAAAEMNHRFSLMAPSGSSMAAR</sequence>
<dbReference type="Pfam" id="PF01551">
    <property type="entry name" value="Peptidase_M23"/>
    <property type="match status" value="1"/>
</dbReference>
<dbReference type="InterPro" id="IPR011055">
    <property type="entry name" value="Dup_hybrid_motif"/>
</dbReference>
<keyword evidence="4" id="KW-0479">Metal-binding</keyword>
<evidence type="ECO:0000256" key="8">
    <source>
        <dbReference type="SAM" id="Phobius"/>
    </source>
</evidence>
<keyword evidence="5" id="KW-0378">Hydrolase</keyword>
<gene>
    <name evidence="11" type="ORF">DIR46_09785</name>
</gene>
<feature type="domain" description="Csd3-like second N-terminal" evidence="10">
    <location>
        <begin position="202"/>
        <end position="303"/>
    </location>
</feature>
<evidence type="ECO:0000313" key="11">
    <source>
        <dbReference type="EMBL" id="AWL04701.1"/>
    </source>
</evidence>
<keyword evidence="8" id="KW-1133">Transmembrane helix</keyword>
<dbReference type="InterPro" id="IPR045834">
    <property type="entry name" value="Csd3_N2"/>
</dbReference>
<dbReference type="EMBL" id="CP029343">
    <property type="protein sequence ID" value="AWL04701.1"/>
    <property type="molecule type" value="Genomic_DNA"/>
</dbReference>
<evidence type="ECO:0000259" key="10">
    <source>
        <dbReference type="Pfam" id="PF19425"/>
    </source>
</evidence>
<reference evidence="11 12" key="1">
    <citation type="submission" date="2018-05" db="EMBL/GenBank/DDBJ databases">
        <title>Complete genome sequence of Massilia oculi sp. nov. CCUG 43427T (=DSM 26321T), the type strain of M. oculi, and comparison with genome sequences of other Massilia strains.</title>
        <authorList>
            <person name="Zhu B."/>
        </authorList>
    </citation>
    <scope>NUCLEOTIDE SEQUENCE [LARGE SCALE GENOMIC DNA]</scope>
    <source>
        <strain evidence="11 12">CCUG 43427</strain>
    </source>
</reference>
<dbReference type="GO" id="GO:0030313">
    <property type="term" value="C:cell envelope"/>
    <property type="evidence" value="ECO:0007669"/>
    <property type="project" value="UniProtKB-SubCell"/>
</dbReference>
<dbReference type="CDD" id="cd12797">
    <property type="entry name" value="M23_peptidase"/>
    <property type="match status" value="1"/>
</dbReference>
<feature type="domain" description="M23ase beta-sheet core" evidence="9">
    <location>
        <begin position="315"/>
        <end position="411"/>
    </location>
</feature>
<evidence type="ECO:0000256" key="6">
    <source>
        <dbReference type="ARBA" id="ARBA00022833"/>
    </source>
</evidence>
<dbReference type="PANTHER" id="PTHR21666:SF288">
    <property type="entry name" value="CELL DIVISION PROTEIN YTFB"/>
    <property type="match status" value="1"/>
</dbReference>
<evidence type="ECO:0000256" key="7">
    <source>
        <dbReference type="ARBA" id="ARBA00023049"/>
    </source>
</evidence>
<proteinExistence type="predicted"/>
<dbReference type="AlphaFoldDB" id="A0A2S2DH82"/>
<protein>
    <submittedName>
        <fullName evidence="11">Peptidase M23</fullName>
    </submittedName>
</protein>
<dbReference type="OrthoDB" id="9815245at2"/>
<dbReference type="RefSeq" id="WP_109345076.1">
    <property type="nucleotide sequence ID" value="NZ_CP029343.1"/>
</dbReference>
<evidence type="ECO:0000256" key="3">
    <source>
        <dbReference type="ARBA" id="ARBA00022670"/>
    </source>
</evidence>
<comment type="subcellular location">
    <subcellularLocation>
        <location evidence="2">Cell envelope</location>
    </subcellularLocation>
</comment>
<dbReference type="InterPro" id="IPR016047">
    <property type="entry name" value="M23ase_b-sheet_dom"/>
</dbReference>
<evidence type="ECO:0000256" key="4">
    <source>
        <dbReference type="ARBA" id="ARBA00022723"/>
    </source>
</evidence>
<keyword evidence="8" id="KW-0812">Transmembrane</keyword>
<name>A0A2S2DH82_9BURK</name>
<dbReference type="GO" id="GO:0046872">
    <property type="term" value="F:metal ion binding"/>
    <property type="evidence" value="ECO:0007669"/>
    <property type="project" value="UniProtKB-KW"/>
</dbReference>
<dbReference type="Proteomes" id="UP000245820">
    <property type="component" value="Chromosome"/>
</dbReference>
<evidence type="ECO:0000256" key="1">
    <source>
        <dbReference type="ARBA" id="ARBA00001947"/>
    </source>
</evidence>
<evidence type="ECO:0000256" key="5">
    <source>
        <dbReference type="ARBA" id="ARBA00022801"/>
    </source>
</evidence>
<keyword evidence="8" id="KW-0472">Membrane</keyword>
<evidence type="ECO:0000313" key="12">
    <source>
        <dbReference type="Proteomes" id="UP000245820"/>
    </source>
</evidence>
<dbReference type="GO" id="GO:0006508">
    <property type="term" value="P:proteolysis"/>
    <property type="evidence" value="ECO:0007669"/>
    <property type="project" value="UniProtKB-KW"/>
</dbReference>
<dbReference type="GO" id="GO:0004222">
    <property type="term" value="F:metalloendopeptidase activity"/>
    <property type="evidence" value="ECO:0007669"/>
    <property type="project" value="TreeGrafter"/>
</dbReference>